<dbReference type="RefSeq" id="XP_028476302.1">
    <property type="nucleotide sequence ID" value="XM_028623369.1"/>
</dbReference>
<dbReference type="PANTHER" id="PTHR43708">
    <property type="entry name" value="CONSERVED EXPRESSED OXIDOREDUCTASE (EUROFUNG)"/>
    <property type="match status" value="1"/>
</dbReference>
<evidence type="ECO:0000313" key="6">
    <source>
        <dbReference type="Proteomes" id="UP000279236"/>
    </source>
</evidence>
<dbReference type="AlphaFoldDB" id="A0A427XSQ0"/>
<dbReference type="InterPro" id="IPR055170">
    <property type="entry name" value="GFO_IDH_MocA-like_dom"/>
</dbReference>
<dbReference type="OrthoDB" id="446809at2759"/>
<dbReference type="SUPFAM" id="SSF51735">
    <property type="entry name" value="NAD(P)-binding Rossmann-fold domains"/>
    <property type="match status" value="1"/>
</dbReference>
<proteinExistence type="inferred from homology"/>
<dbReference type="Pfam" id="PF01408">
    <property type="entry name" value="GFO_IDH_MocA"/>
    <property type="match status" value="1"/>
</dbReference>
<dbReference type="GO" id="GO:0016491">
    <property type="term" value="F:oxidoreductase activity"/>
    <property type="evidence" value="ECO:0007669"/>
    <property type="project" value="UniProtKB-KW"/>
</dbReference>
<dbReference type="STRING" id="105984.A0A427XSQ0"/>
<dbReference type="GO" id="GO:0000166">
    <property type="term" value="F:nucleotide binding"/>
    <property type="evidence" value="ECO:0007669"/>
    <property type="project" value="InterPro"/>
</dbReference>
<evidence type="ECO:0000313" key="5">
    <source>
        <dbReference type="EMBL" id="RSH81847.1"/>
    </source>
</evidence>
<evidence type="ECO:0000256" key="2">
    <source>
        <dbReference type="ARBA" id="ARBA00023002"/>
    </source>
</evidence>
<dbReference type="GeneID" id="39592585"/>
<name>A0A427XSQ0_9TREE</name>
<comment type="similarity">
    <text evidence="1">Belongs to the Gfo/Idh/MocA family.</text>
</comment>
<feature type="domain" description="GFO/IDH/MocA-like oxidoreductase" evidence="4">
    <location>
        <begin position="141"/>
        <end position="263"/>
    </location>
</feature>
<organism evidence="5 6">
    <name type="scientific">Apiotrichum porosum</name>
    <dbReference type="NCBI Taxonomy" id="105984"/>
    <lineage>
        <taxon>Eukaryota</taxon>
        <taxon>Fungi</taxon>
        <taxon>Dikarya</taxon>
        <taxon>Basidiomycota</taxon>
        <taxon>Agaricomycotina</taxon>
        <taxon>Tremellomycetes</taxon>
        <taxon>Trichosporonales</taxon>
        <taxon>Trichosporonaceae</taxon>
        <taxon>Apiotrichum</taxon>
    </lineage>
</organism>
<dbReference type="Gene3D" id="3.30.360.10">
    <property type="entry name" value="Dihydrodipicolinate Reductase, domain 2"/>
    <property type="match status" value="1"/>
</dbReference>
<evidence type="ECO:0000256" key="1">
    <source>
        <dbReference type="ARBA" id="ARBA00010928"/>
    </source>
</evidence>
<dbReference type="Proteomes" id="UP000279236">
    <property type="component" value="Unassembled WGS sequence"/>
</dbReference>
<evidence type="ECO:0000259" key="4">
    <source>
        <dbReference type="Pfam" id="PF22725"/>
    </source>
</evidence>
<sequence>MANQKPINVGIVGYGNSARVFHLPYITRNPDLNVVAFVQRTPAPKAGDKSIRHCTVDYPTAKHYTTVADFLKDADVDLVLVLTGHGAHAEVAEQALLAGKHVVVEKPFVISSAEAETVLAARDKSGKILSVFQNRRYDSDFQTLLDLTQRNAFGTITEAEIHYDLNLPGWMSGMTSPGWKPGEGMNFGIGCHSLDQALRLFGRPKSVTAFYRTLRGVESEAEDSFTMTFQYADSPLLVHVKTHVASTMRYPLKYFVRGYDGTFIKHGTDQQEDQTNAGLTPASPGFGVEPEDMYGELTTKTQVLDSQVQVGNLWIGKVKSHVGDYGRYYADVVKALRGTGPLVVDPAMSADGIRIIELARESAYKGVTLPF</sequence>
<keyword evidence="2" id="KW-0560">Oxidoreductase</keyword>
<comment type="caution">
    <text evidence="5">The sequence shown here is derived from an EMBL/GenBank/DDBJ whole genome shotgun (WGS) entry which is preliminary data.</text>
</comment>
<dbReference type="Pfam" id="PF22725">
    <property type="entry name" value="GFO_IDH_MocA_C3"/>
    <property type="match status" value="1"/>
</dbReference>
<evidence type="ECO:0008006" key="7">
    <source>
        <dbReference type="Google" id="ProtNLM"/>
    </source>
</evidence>
<dbReference type="SUPFAM" id="SSF55347">
    <property type="entry name" value="Glyceraldehyde-3-phosphate dehydrogenase-like, C-terminal domain"/>
    <property type="match status" value="1"/>
</dbReference>
<accession>A0A427XSQ0</accession>
<dbReference type="EMBL" id="RSCE01000006">
    <property type="protein sequence ID" value="RSH81847.1"/>
    <property type="molecule type" value="Genomic_DNA"/>
</dbReference>
<feature type="domain" description="Gfo/Idh/MocA-like oxidoreductase N-terminal" evidence="3">
    <location>
        <begin position="7"/>
        <end position="131"/>
    </location>
</feature>
<dbReference type="InterPro" id="IPR000683">
    <property type="entry name" value="Gfo/Idh/MocA-like_OxRdtase_N"/>
</dbReference>
<dbReference type="PANTHER" id="PTHR43708:SF5">
    <property type="entry name" value="CONSERVED EXPRESSED OXIDOREDUCTASE (EUROFUNG)-RELATED"/>
    <property type="match status" value="1"/>
</dbReference>
<reference evidence="5 6" key="1">
    <citation type="submission" date="2018-11" db="EMBL/GenBank/DDBJ databases">
        <title>Genome sequence of Apiotrichum porosum DSM 27194.</title>
        <authorList>
            <person name="Aliyu H."/>
            <person name="Gorte O."/>
            <person name="Ochsenreither K."/>
        </authorList>
    </citation>
    <scope>NUCLEOTIDE SEQUENCE [LARGE SCALE GENOMIC DNA]</scope>
    <source>
        <strain evidence="5 6">DSM 27194</strain>
    </source>
</reference>
<dbReference type="InterPro" id="IPR051317">
    <property type="entry name" value="Gfo/Idh/MocA_oxidoreduct"/>
</dbReference>
<keyword evidence="6" id="KW-1185">Reference proteome</keyword>
<protein>
    <recommendedName>
        <fullName evidence="7">Gfo/Idh/MocA-like oxidoreductase N-terminal domain-containing protein</fullName>
    </recommendedName>
</protein>
<dbReference type="InterPro" id="IPR036291">
    <property type="entry name" value="NAD(P)-bd_dom_sf"/>
</dbReference>
<dbReference type="Gene3D" id="3.40.50.720">
    <property type="entry name" value="NAD(P)-binding Rossmann-like Domain"/>
    <property type="match status" value="1"/>
</dbReference>
<evidence type="ECO:0000259" key="3">
    <source>
        <dbReference type="Pfam" id="PF01408"/>
    </source>
</evidence>
<gene>
    <name evidence="5" type="ORF">EHS24_008042</name>
</gene>